<evidence type="ECO:0000256" key="1">
    <source>
        <dbReference type="SAM" id="MobiDB-lite"/>
    </source>
</evidence>
<gene>
    <name evidence="2" type="ORF">DH2020_036100</name>
</gene>
<proteinExistence type="predicted"/>
<feature type="region of interest" description="Disordered" evidence="1">
    <location>
        <begin position="15"/>
        <end position="36"/>
    </location>
</feature>
<dbReference type="Proteomes" id="UP001318860">
    <property type="component" value="Unassembled WGS sequence"/>
</dbReference>
<keyword evidence="3" id="KW-1185">Reference proteome</keyword>
<dbReference type="EMBL" id="JABTTQ020001593">
    <property type="protein sequence ID" value="KAK6130184.1"/>
    <property type="molecule type" value="Genomic_DNA"/>
</dbReference>
<protein>
    <submittedName>
        <fullName evidence="2">Uncharacterized protein</fullName>
    </submittedName>
</protein>
<evidence type="ECO:0000313" key="2">
    <source>
        <dbReference type="EMBL" id="KAK6130184.1"/>
    </source>
</evidence>
<accession>A0ABR0V7U1</accession>
<organism evidence="2 3">
    <name type="scientific">Rehmannia glutinosa</name>
    <name type="common">Chinese foxglove</name>
    <dbReference type="NCBI Taxonomy" id="99300"/>
    <lineage>
        <taxon>Eukaryota</taxon>
        <taxon>Viridiplantae</taxon>
        <taxon>Streptophyta</taxon>
        <taxon>Embryophyta</taxon>
        <taxon>Tracheophyta</taxon>
        <taxon>Spermatophyta</taxon>
        <taxon>Magnoliopsida</taxon>
        <taxon>eudicotyledons</taxon>
        <taxon>Gunneridae</taxon>
        <taxon>Pentapetalae</taxon>
        <taxon>asterids</taxon>
        <taxon>lamiids</taxon>
        <taxon>Lamiales</taxon>
        <taxon>Orobanchaceae</taxon>
        <taxon>Rehmannieae</taxon>
        <taxon>Rehmannia</taxon>
    </lineage>
</organism>
<sequence>MAASCYGMPSISSENEIKETAAAPPKPTPPPKPKGVLSWIIGEHKLLRRVGLQRARPGENQRSAGDDRVRDGVGSGISQRTGYLRPNSKRWNPMVSLHQRFANRGVSGSDVSGRDCGIEIGAIDDIRCGALERKVCDVGPRRIGSH</sequence>
<name>A0ABR0V7U1_REHGL</name>
<feature type="region of interest" description="Disordered" evidence="1">
    <location>
        <begin position="50"/>
        <end position="89"/>
    </location>
</feature>
<evidence type="ECO:0000313" key="3">
    <source>
        <dbReference type="Proteomes" id="UP001318860"/>
    </source>
</evidence>
<reference evidence="2 3" key="1">
    <citation type="journal article" date="2021" name="Comput. Struct. Biotechnol. J.">
        <title>De novo genome assembly of the potent medicinal plant Rehmannia glutinosa using nanopore technology.</title>
        <authorList>
            <person name="Ma L."/>
            <person name="Dong C."/>
            <person name="Song C."/>
            <person name="Wang X."/>
            <person name="Zheng X."/>
            <person name="Niu Y."/>
            <person name="Chen S."/>
            <person name="Feng W."/>
        </authorList>
    </citation>
    <scope>NUCLEOTIDE SEQUENCE [LARGE SCALE GENOMIC DNA]</scope>
    <source>
        <strain evidence="2">DH-2019</strain>
    </source>
</reference>
<feature type="compositionally biased region" description="Pro residues" evidence="1">
    <location>
        <begin position="24"/>
        <end position="33"/>
    </location>
</feature>
<comment type="caution">
    <text evidence="2">The sequence shown here is derived from an EMBL/GenBank/DDBJ whole genome shotgun (WGS) entry which is preliminary data.</text>
</comment>
<feature type="compositionally biased region" description="Basic and acidic residues" evidence="1">
    <location>
        <begin position="56"/>
        <end position="71"/>
    </location>
</feature>